<dbReference type="PANTHER" id="PTHR43161">
    <property type="entry name" value="SORBITOL DEHYDROGENASE"/>
    <property type="match status" value="1"/>
</dbReference>
<reference evidence="9" key="1">
    <citation type="submission" date="2023-04" db="EMBL/GenBank/DDBJ databases">
        <title>Black Yeasts Isolated from many extreme environments.</title>
        <authorList>
            <person name="Coleine C."/>
            <person name="Stajich J.E."/>
            <person name="Selbmann L."/>
        </authorList>
    </citation>
    <scope>NUCLEOTIDE SEQUENCE</scope>
    <source>
        <strain evidence="9">CCFEE 5312</strain>
    </source>
</reference>
<comment type="similarity">
    <text evidence="2 6">Belongs to the zinc-containing alcohol dehydrogenase family.</text>
</comment>
<dbReference type="GO" id="GO:0008270">
    <property type="term" value="F:zinc ion binding"/>
    <property type="evidence" value="ECO:0007669"/>
    <property type="project" value="InterPro"/>
</dbReference>
<dbReference type="EMBL" id="JAWDJX010000013">
    <property type="protein sequence ID" value="KAK3054084.1"/>
    <property type="molecule type" value="Genomic_DNA"/>
</dbReference>
<protein>
    <recommendedName>
        <fullName evidence="11">Enoyl reductase (ER) domain-containing protein</fullName>
    </recommendedName>
</protein>
<dbReference type="InterPro" id="IPR013149">
    <property type="entry name" value="ADH-like_C"/>
</dbReference>
<dbReference type="SUPFAM" id="SSF50129">
    <property type="entry name" value="GroES-like"/>
    <property type="match status" value="1"/>
</dbReference>
<evidence type="ECO:0000256" key="5">
    <source>
        <dbReference type="ARBA" id="ARBA00023002"/>
    </source>
</evidence>
<keyword evidence="10" id="KW-1185">Reference proteome</keyword>
<evidence type="ECO:0000259" key="8">
    <source>
        <dbReference type="Pfam" id="PF08240"/>
    </source>
</evidence>
<proteinExistence type="inferred from homology"/>
<feature type="domain" description="Alcohol dehydrogenase-like C-terminal" evidence="7">
    <location>
        <begin position="201"/>
        <end position="328"/>
    </location>
</feature>
<dbReference type="CDD" id="cd08233">
    <property type="entry name" value="butanediol_DH_like"/>
    <property type="match status" value="1"/>
</dbReference>
<feature type="domain" description="Alcohol dehydrogenase-like N-terminal" evidence="8">
    <location>
        <begin position="39"/>
        <end position="160"/>
    </location>
</feature>
<dbReference type="GO" id="GO:0000721">
    <property type="term" value="F:(R,R)-butanediol dehydrogenase activity"/>
    <property type="evidence" value="ECO:0007669"/>
    <property type="project" value="TreeGrafter"/>
</dbReference>
<evidence type="ECO:0008006" key="11">
    <source>
        <dbReference type="Google" id="ProtNLM"/>
    </source>
</evidence>
<dbReference type="AlphaFoldDB" id="A0AAJ0GA53"/>
<gene>
    <name evidence="9" type="ORF">LTR09_004862</name>
</gene>
<comment type="caution">
    <text evidence="9">The sequence shown here is derived from an EMBL/GenBank/DDBJ whole genome shotgun (WGS) entry which is preliminary data.</text>
</comment>
<dbReference type="InterPro" id="IPR002328">
    <property type="entry name" value="ADH_Zn_CS"/>
</dbReference>
<dbReference type="Gene3D" id="3.40.50.720">
    <property type="entry name" value="NAD(P)-binding Rossmann-like Domain"/>
    <property type="match status" value="1"/>
</dbReference>
<organism evidence="9 10">
    <name type="scientific">Extremus antarcticus</name>
    <dbReference type="NCBI Taxonomy" id="702011"/>
    <lineage>
        <taxon>Eukaryota</taxon>
        <taxon>Fungi</taxon>
        <taxon>Dikarya</taxon>
        <taxon>Ascomycota</taxon>
        <taxon>Pezizomycotina</taxon>
        <taxon>Dothideomycetes</taxon>
        <taxon>Dothideomycetidae</taxon>
        <taxon>Mycosphaerellales</taxon>
        <taxon>Extremaceae</taxon>
        <taxon>Extremus</taxon>
    </lineage>
</organism>
<keyword evidence="3 6" id="KW-0479">Metal-binding</keyword>
<dbReference type="GO" id="GO:0005737">
    <property type="term" value="C:cytoplasm"/>
    <property type="evidence" value="ECO:0007669"/>
    <property type="project" value="TreeGrafter"/>
</dbReference>
<evidence type="ECO:0000256" key="6">
    <source>
        <dbReference type="RuleBase" id="RU361277"/>
    </source>
</evidence>
<dbReference type="Pfam" id="PF08240">
    <property type="entry name" value="ADH_N"/>
    <property type="match status" value="1"/>
</dbReference>
<dbReference type="InterPro" id="IPR011032">
    <property type="entry name" value="GroES-like_sf"/>
</dbReference>
<evidence type="ECO:0000259" key="7">
    <source>
        <dbReference type="Pfam" id="PF00107"/>
    </source>
</evidence>
<dbReference type="GO" id="GO:0034079">
    <property type="term" value="P:butanediol biosynthetic process"/>
    <property type="evidence" value="ECO:0007669"/>
    <property type="project" value="TreeGrafter"/>
</dbReference>
<dbReference type="PANTHER" id="PTHR43161:SF23">
    <property type="entry name" value="(R,R)-BUTANEDIOL DEHYDROGENASE-RELATED"/>
    <property type="match status" value="1"/>
</dbReference>
<dbReference type="PROSITE" id="PS00059">
    <property type="entry name" value="ADH_ZINC"/>
    <property type="match status" value="1"/>
</dbReference>
<name>A0AAJ0GA53_9PEZI</name>
<evidence type="ECO:0000256" key="2">
    <source>
        <dbReference type="ARBA" id="ARBA00008072"/>
    </source>
</evidence>
<keyword evidence="5" id="KW-0560">Oxidoreductase</keyword>
<evidence type="ECO:0000256" key="4">
    <source>
        <dbReference type="ARBA" id="ARBA00022833"/>
    </source>
</evidence>
<comment type="cofactor">
    <cofactor evidence="1 6">
        <name>Zn(2+)</name>
        <dbReference type="ChEBI" id="CHEBI:29105"/>
    </cofactor>
</comment>
<accession>A0AAJ0GA53</accession>
<keyword evidence="4 6" id="KW-0862">Zinc</keyword>
<evidence type="ECO:0000256" key="3">
    <source>
        <dbReference type="ARBA" id="ARBA00022723"/>
    </source>
</evidence>
<evidence type="ECO:0000313" key="9">
    <source>
        <dbReference type="EMBL" id="KAK3054084.1"/>
    </source>
</evidence>
<evidence type="ECO:0000313" key="10">
    <source>
        <dbReference type="Proteomes" id="UP001271007"/>
    </source>
</evidence>
<dbReference type="Gene3D" id="3.90.180.10">
    <property type="entry name" value="Medium-chain alcohol dehydrogenases, catalytic domain"/>
    <property type="match status" value="1"/>
</dbReference>
<dbReference type="InterPro" id="IPR013154">
    <property type="entry name" value="ADH-like_N"/>
</dbReference>
<sequence>MAVPGQVATDSSAKPMRAARFYGKEEIQIKDDIPRPVCGEGQIKVEPAFVGICGTDLHEYLGGPNFSPTSPHPVTNEQCPITIGHEFSGTVKEIGKGVSDKFRVGQKVVVQPTVYCASCGACKVGAENACSSGGFIGLSGAGGGMSEEVVMPEISIMALPPNIDLDVGALVEPLAVAWHAVDASPIADIKEPKCLVMGGGPIGLAVIQVLNARGAKLVICSEVAKKRQEFATEFGAHHVVDPSKEDVVARSLEICGGVNGPDIVFDCAGVPASVKASCNAVKSRGTVVNVAIFEKEIPFNPMWLTFREANYKSVLGYQRKDYLGVLDALGKGTIKPASMITGKIKMQDLVKEGYMPLIHEKDKHVKILVDMKASM</sequence>
<evidence type="ECO:0000256" key="1">
    <source>
        <dbReference type="ARBA" id="ARBA00001947"/>
    </source>
</evidence>
<dbReference type="Proteomes" id="UP001271007">
    <property type="component" value="Unassembled WGS sequence"/>
</dbReference>
<dbReference type="InterPro" id="IPR036291">
    <property type="entry name" value="NAD(P)-bd_dom_sf"/>
</dbReference>
<dbReference type="SUPFAM" id="SSF51735">
    <property type="entry name" value="NAD(P)-binding Rossmann-fold domains"/>
    <property type="match status" value="1"/>
</dbReference>
<dbReference type="Pfam" id="PF00107">
    <property type="entry name" value="ADH_zinc_N"/>
    <property type="match status" value="1"/>
</dbReference>